<evidence type="ECO:0000259" key="3">
    <source>
        <dbReference type="Pfam" id="PF05029"/>
    </source>
</evidence>
<dbReference type="AlphaFoldDB" id="A0A9Q0EBA1"/>
<feature type="compositionally biased region" description="Basic residues" evidence="2">
    <location>
        <begin position="100"/>
        <end position="111"/>
    </location>
</feature>
<feature type="compositionally biased region" description="Basic residues" evidence="2">
    <location>
        <begin position="259"/>
        <end position="275"/>
    </location>
</feature>
<evidence type="ECO:0000313" key="5">
    <source>
        <dbReference type="Proteomes" id="UP001148018"/>
    </source>
</evidence>
<feature type="compositionally biased region" description="Basic residues" evidence="2">
    <location>
        <begin position="56"/>
        <end position="67"/>
    </location>
</feature>
<evidence type="ECO:0000256" key="1">
    <source>
        <dbReference type="ARBA" id="ARBA00008174"/>
    </source>
</evidence>
<feature type="region of interest" description="Disordered" evidence="2">
    <location>
        <begin position="408"/>
        <end position="474"/>
    </location>
</feature>
<sequence length="491" mass="54871">MGSSLTESPLRRSQRKKTSAKRSRVLDDDDDEVNKDSTPVEDAPMGSSLTESPLRRSQRKKTSAKRSRVLDDDDDEVNKDSTPVEDAPMGSSLTESPLRRSQRKKTSAKRSRVLDDDDDEVNKDSTPVEDAPMGSSLTESPLRRSQRKKTSAKRSRVLDDDDDEVNKDSTPVEDAPMGSSLTESPLRRSQRKKTSAKRSRVLDDDDDEVNKDVLGNILKKSTAKRSRARVVDKLISMGLVSERRQPYNTRSSSVALRKSSGKSSRKSSGKSSRKSSGKDMTEEEFLSDLMGQLRGRESTVAKMPIVGTMLCALQQEGLSGPLLWLQNCLNKTADTREEDGLSQPVPLAPFTEENEDAMEKRSFQKLLRKLGLRAPANEQESFWRIPEKLSPAQLRAAAVALTLRKELPAGGKEPPAPGSPNQEHQYEYEKRSEALRALMHARKRKRRSDKPNEVIRPTAMDNDGDSDSETVWAPSKRCRQAVFIDDDDDDD</sequence>
<proteinExistence type="inferred from homology"/>
<dbReference type="GO" id="GO:0031298">
    <property type="term" value="C:replication fork protection complex"/>
    <property type="evidence" value="ECO:0007669"/>
    <property type="project" value="TreeGrafter"/>
</dbReference>
<feature type="compositionally biased region" description="Basic residues" evidence="2">
    <location>
        <begin position="12"/>
        <end position="23"/>
    </location>
</feature>
<evidence type="ECO:0000256" key="2">
    <source>
        <dbReference type="SAM" id="MobiDB-lite"/>
    </source>
</evidence>
<accession>A0A9Q0EBA1</accession>
<comment type="caution">
    <text evidence="4">The sequence shown here is derived from an EMBL/GenBank/DDBJ whole genome shotgun (WGS) entry which is preliminary data.</text>
</comment>
<dbReference type="PANTHER" id="PTHR22940:SF4">
    <property type="entry name" value="PROTEIN TIMELESS HOMOLOG"/>
    <property type="match status" value="1"/>
</dbReference>
<protein>
    <recommendedName>
        <fullName evidence="3">Timeless C-terminal domain-containing protein</fullName>
    </recommendedName>
</protein>
<organism evidence="4 5">
    <name type="scientific">Muraenolepis orangiensis</name>
    <name type="common">Patagonian moray cod</name>
    <dbReference type="NCBI Taxonomy" id="630683"/>
    <lineage>
        <taxon>Eukaryota</taxon>
        <taxon>Metazoa</taxon>
        <taxon>Chordata</taxon>
        <taxon>Craniata</taxon>
        <taxon>Vertebrata</taxon>
        <taxon>Euteleostomi</taxon>
        <taxon>Actinopterygii</taxon>
        <taxon>Neopterygii</taxon>
        <taxon>Teleostei</taxon>
        <taxon>Neoteleostei</taxon>
        <taxon>Acanthomorphata</taxon>
        <taxon>Zeiogadaria</taxon>
        <taxon>Gadariae</taxon>
        <taxon>Gadiformes</taxon>
        <taxon>Muraenolepidoidei</taxon>
        <taxon>Muraenolepididae</taxon>
        <taxon>Muraenolepis</taxon>
    </lineage>
</organism>
<dbReference type="GO" id="GO:0003677">
    <property type="term" value="F:DNA binding"/>
    <property type="evidence" value="ECO:0007669"/>
    <property type="project" value="TreeGrafter"/>
</dbReference>
<evidence type="ECO:0000313" key="4">
    <source>
        <dbReference type="EMBL" id="KAJ3603404.1"/>
    </source>
</evidence>
<feature type="domain" description="Timeless C-terminal" evidence="3">
    <location>
        <begin position="310"/>
        <end position="395"/>
    </location>
</feature>
<dbReference type="InterPro" id="IPR007725">
    <property type="entry name" value="TIMELESS_C"/>
</dbReference>
<name>A0A9Q0EBA1_9TELE</name>
<keyword evidence="5" id="KW-1185">Reference proteome</keyword>
<dbReference type="Proteomes" id="UP001148018">
    <property type="component" value="Unassembled WGS sequence"/>
</dbReference>
<dbReference type="PANTHER" id="PTHR22940">
    <property type="entry name" value="TIMEOUT/TIMELESS-2"/>
    <property type="match status" value="1"/>
</dbReference>
<feature type="compositionally biased region" description="Basic residues" evidence="2">
    <location>
        <begin position="439"/>
        <end position="448"/>
    </location>
</feature>
<dbReference type="EMBL" id="JANIIK010000046">
    <property type="protein sequence ID" value="KAJ3603404.1"/>
    <property type="molecule type" value="Genomic_DNA"/>
</dbReference>
<feature type="compositionally biased region" description="Basic and acidic residues" evidence="2">
    <location>
        <begin position="424"/>
        <end position="434"/>
    </location>
</feature>
<feature type="compositionally biased region" description="Basic residues" evidence="2">
    <location>
        <begin position="188"/>
        <end position="199"/>
    </location>
</feature>
<gene>
    <name evidence="4" type="ORF">NHX12_031146</name>
</gene>
<dbReference type="GO" id="GO:0043111">
    <property type="term" value="P:replication fork arrest"/>
    <property type="evidence" value="ECO:0007669"/>
    <property type="project" value="TreeGrafter"/>
</dbReference>
<feature type="region of interest" description="Disordered" evidence="2">
    <location>
        <begin position="1"/>
        <end position="283"/>
    </location>
</feature>
<dbReference type="GO" id="GO:0000076">
    <property type="term" value="P:DNA replication checkpoint signaling"/>
    <property type="evidence" value="ECO:0007669"/>
    <property type="project" value="TreeGrafter"/>
</dbReference>
<feature type="compositionally biased region" description="Basic residues" evidence="2">
    <location>
        <begin position="144"/>
        <end position="155"/>
    </location>
</feature>
<dbReference type="Pfam" id="PF05029">
    <property type="entry name" value="TIMELESS_C"/>
    <property type="match status" value="1"/>
</dbReference>
<reference evidence="4" key="1">
    <citation type="submission" date="2022-07" db="EMBL/GenBank/DDBJ databases">
        <title>Chromosome-level genome of Muraenolepis orangiensis.</title>
        <authorList>
            <person name="Kim J."/>
        </authorList>
    </citation>
    <scope>NUCLEOTIDE SEQUENCE</scope>
    <source>
        <strain evidence="4">KU_S4_2022</strain>
        <tissue evidence="4">Muscle</tissue>
    </source>
</reference>
<dbReference type="InterPro" id="IPR044998">
    <property type="entry name" value="Timeless"/>
</dbReference>
<dbReference type="GO" id="GO:0006281">
    <property type="term" value="P:DNA repair"/>
    <property type="evidence" value="ECO:0007669"/>
    <property type="project" value="TreeGrafter"/>
</dbReference>
<comment type="similarity">
    <text evidence="1">Belongs to the timeless family.</text>
</comment>
<dbReference type="OrthoDB" id="310853at2759"/>